<dbReference type="AlphaFoldDB" id="A0A0B7BAM1"/>
<protein>
    <submittedName>
        <fullName evidence="1">Uncharacterized protein</fullName>
    </submittedName>
</protein>
<name>A0A0B7BAM1_9EUPU</name>
<gene>
    <name evidence="1" type="primary">ORF176603</name>
    <name evidence="2" type="synonym">ORF176617</name>
</gene>
<reference evidence="1" key="1">
    <citation type="submission" date="2014-12" db="EMBL/GenBank/DDBJ databases">
        <title>Insight into the proteome of Arion vulgaris.</title>
        <authorList>
            <person name="Aradska J."/>
            <person name="Bulat T."/>
            <person name="Smidak R."/>
            <person name="Sarate P."/>
            <person name="Gangsoo J."/>
            <person name="Sialana F."/>
            <person name="Bilban M."/>
            <person name="Lubec G."/>
        </authorList>
    </citation>
    <scope>NUCLEOTIDE SEQUENCE</scope>
    <source>
        <tissue evidence="1">Skin</tissue>
    </source>
</reference>
<dbReference type="EMBL" id="HACG01043539">
    <property type="protein sequence ID" value="CEK90404.1"/>
    <property type="molecule type" value="Transcribed_RNA"/>
</dbReference>
<evidence type="ECO:0000313" key="1">
    <source>
        <dbReference type="EMBL" id="CEK90404.1"/>
    </source>
</evidence>
<organism evidence="1">
    <name type="scientific">Arion vulgaris</name>
    <dbReference type="NCBI Taxonomy" id="1028688"/>
    <lineage>
        <taxon>Eukaryota</taxon>
        <taxon>Metazoa</taxon>
        <taxon>Spiralia</taxon>
        <taxon>Lophotrochozoa</taxon>
        <taxon>Mollusca</taxon>
        <taxon>Gastropoda</taxon>
        <taxon>Heterobranchia</taxon>
        <taxon>Euthyneura</taxon>
        <taxon>Panpulmonata</taxon>
        <taxon>Eupulmonata</taxon>
        <taxon>Stylommatophora</taxon>
        <taxon>Helicina</taxon>
        <taxon>Arionoidea</taxon>
        <taxon>Arionidae</taxon>
        <taxon>Arion</taxon>
    </lineage>
</organism>
<proteinExistence type="predicted"/>
<evidence type="ECO:0000313" key="2">
    <source>
        <dbReference type="EMBL" id="CEK90405.1"/>
    </source>
</evidence>
<sequence length="74" mass="8848">MNDTTLQGILNISRRDIEYKINRTAGQSKIFVVDAGNFKKYMTYLCPPHHEIFQHEIDKKYKVRDRNHKQDIIL</sequence>
<dbReference type="EMBL" id="HACG01043540">
    <property type="protein sequence ID" value="CEK90405.1"/>
    <property type="molecule type" value="Transcribed_RNA"/>
</dbReference>
<accession>A0A0B7BAM1</accession>